<name>A0A0F2TJI0_STRR3</name>
<dbReference type="PATRIC" id="fig|359131.3.peg.2625"/>
<feature type="transmembrane region" description="Helical" evidence="6">
    <location>
        <begin position="73"/>
        <end position="94"/>
    </location>
</feature>
<feature type="transmembrane region" description="Helical" evidence="6">
    <location>
        <begin position="215"/>
        <end position="236"/>
    </location>
</feature>
<proteinExistence type="predicted"/>
<feature type="transmembrane region" description="Helical" evidence="6">
    <location>
        <begin position="156"/>
        <end position="175"/>
    </location>
</feature>
<comment type="caution">
    <text evidence="9">The sequence shown here is derived from an EMBL/GenBank/DDBJ whole genome shotgun (WGS) entry which is preliminary data.</text>
</comment>
<evidence type="ECO:0000256" key="4">
    <source>
        <dbReference type="ARBA" id="ARBA00022989"/>
    </source>
</evidence>
<accession>A0A0F2TJI0</accession>
<feature type="transmembrane region" description="Helical" evidence="6">
    <location>
        <begin position="31"/>
        <end position="53"/>
    </location>
</feature>
<evidence type="ECO:0000256" key="1">
    <source>
        <dbReference type="ARBA" id="ARBA00004651"/>
    </source>
</evidence>
<keyword evidence="10" id="KW-1185">Reference proteome</keyword>
<keyword evidence="2" id="KW-1003">Cell membrane</keyword>
<protein>
    <submittedName>
        <fullName evidence="9">Membrane protein</fullName>
    </submittedName>
</protein>
<evidence type="ECO:0000313" key="10">
    <source>
        <dbReference type="Proteomes" id="UP000033699"/>
    </source>
</evidence>
<dbReference type="Pfam" id="PF16995">
    <property type="entry name" value="tRNA-synt_2_TM"/>
    <property type="match status" value="1"/>
</dbReference>
<feature type="domain" description="Lysyl-tRNA synthetase N-terminal transmembrane region" evidence="8">
    <location>
        <begin position="30"/>
        <end position="175"/>
    </location>
</feature>
<evidence type="ECO:0000259" key="8">
    <source>
        <dbReference type="Pfam" id="PF16995"/>
    </source>
</evidence>
<reference evidence="9 10" key="1">
    <citation type="submission" date="2015-02" db="EMBL/GenBank/DDBJ databases">
        <authorList>
            <person name="Ju K.-S."/>
            <person name="Doroghazi J.R."/>
            <person name="Metcalf W."/>
        </authorList>
    </citation>
    <scope>NUCLEOTIDE SEQUENCE [LARGE SCALE GENOMIC DNA]</scope>
    <source>
        <strain evidence="9 10">ATCC 31215</strain>
    </source>
</reference>
<dbReference type="AlphaFoldDB" id="A0A0F2TJI0"/>
<dbReference type="InterPro" id="IPR024320">
    <property type="entry name" value="LPG_synthase_C"/>
</dbReference>
<evidence type="ECO:0000256" key="5">
    <source>
        <dbReference type="ARBA" id="ARBA00023136"/>
    </source>
</evidence>
<feature type="domain" description="Phosphatidylglycerol lysyltransferase C-terminal" evidence="7">
    <location>
        <begin position="254"/>
        <end position="560"/>
    </location>
</feature>
<evidence type="ECO:0000256" key="2">
    <source>
        <dbReference type="ARBA" id="ARBA00022475"/>
    </source>
</evidence>
<evidence type="ECO:0000256" key="6">
    <source>
        <dbReference type="SAM" id="Phobius"/>
    </source>
</evidence>
<evidence type="ECO:0000259" key="7">
    <source>
        <dbReference type="Pfam" id="PF09924"/>
    </source>
</evidence>
<dbReference type="GO" id="GO:0005886">
    <property type="term" value="C:plasma membrane"/>
    <property type="evidence" value="ECO:0007669"/>
    <property type="project" value="UniProtKB-SubCell"/>
</dbReference>
<organism evidence="9 10">
    <name type="scientific">Streptomyces rubellomurinus (strain ATCC 31215)</name>
    <dbReference type="NCBI Taxonomy" id="359131"/>
    <lineage>
        <taxon>Bacteria</taxon>
        <taxon>Bacillati</taxon>
        <taxon>Actinomycetota</taxon>
        <taxon>Actinomycetes</taxon>
        <taxon>Kitasatosporales</taxon>
        <taxon>Streptomycetaceae</taxon>
        <taxon>Streptomyces</taxon>
    </lineage>
</organism>
<dbReference type="Proteomes" id="UP000033699">
    <property type="component" value="Unassembled WGS sequence"/>
</dbReference>
<dbReference type="GO" id="GO:0016755">
    <property type="term" value="F:aminoacyltransferase activity"/>
    <property type="evidence" value="ECO:0007669"/>
    <property type="project" value="TreeGrafter"/>
</dbReference>
<gene>
    <name evidence="9" type="ORF">VM95_02475</name>
</gene>
<evidence type="ECO:0000313" key="9">
    <source>
        <dbReference type="EMBL" id="KJS63408.1"/>
    </source>
</evidence>
<feature type="transmembrane region" description="Helical" evidence="6">
    <location>
        <begin position="126"/>
        <end position="144"/>
    </location>
</feature>
<dbReference type="GO" id="GO:0055091">
    <property type="term" value="P:phospholipid homeostasis"/>
    <property type="evidence" value="ECO:0007669"/>
    <property type="project" value="TreeGrafter"/>
</dbReference>
<sequence length="609" mass="67286">MSVEPSPEQPPRRRRGLQTLRNQAAAVPRSWLPSAVGYACLLIGLVNIASAVFPKLRHTRMHTFAGQLPGGTTSLAAVGTMMVGILLVPLAHALRRRKRRAWRAVCVLLPVSASLHIVRWHQIGPAVVSLVVLAVMLVHQREFYAKADPRTRRSAVVNLVVMGALSVLLGLVIVWTRTKYELGHPGFSERLQHVGYGLVGFEGPLRYSNDRMFDLVSMLLGGLGLLTAFTTAYLALRPSKPKPVLTVEDEEKVRELLKRHGERDSLGYFALRRDKSVLFSPTGKAAISYRVVSGVMLASGDPVGDVEAWPGAIKVFMAEAREHAWVPAVMGCSEVGGEVWTREAGLDALELGDEAIVDTATFSLAGRAMRNVRQMVKRIERNGYSCKVRRVSELSVEEKYRIADAAARWRGTDTERGFSMALGRFGDPLDDDCVVVTAHKAPEEGESGDDLKAVLHFVPWGPDGISLELMRRDRAADPGLNELLIVAALQAVGAMGIRRVSLNFAMFRSALARGERIGAGPVLRAWRGLLVFLSRWFQIESLYKFNAKFQPEWEPRFLVFPNTRDLLRIGFAAMQAEAFITLGMPRFGRKRQREGLMPVPSTREVGEAA</sequence>
<dbReference type="Pfam" id="PF09924">
    <property type="entry name" value="LPG_synthase_C"/>
    <property type="match status" value="1"/>
</dbReference>
<dbReference type="PANTHER" id="PTHR34697">
    <property type="entry name" value="PHOSPHATIDYLGLYCEROL LYSYLTRANSFERASE"/>
    <property type="match status" value="1"/>
</dbReference>
<dbReference type="InterPro" id="IPR051211">
    <property type="entry name" value="PG_lysyltransferase"/>
</dbReference>
<dbReference type="EMBL" id="JZKH01000003">
    <property type="protein sequence ID" value="KJS63408.1"/>
    <property type="molecule type" value="Genomic_DNA"/>
</dbReference>
<keyword evidence="5 6" id="KW-0472">Membrane</keyword>
<keyword evidence="3 6" id="KW-0812">Transmembrane</keyword>
<dbReference type="PANTHER" id="PTHR34697:SF2">
    <property type="entry name" value="PHOSPHATIDYLGLYCEROL LYSYLTRANSFERASE"/>
    <property type="match status" value="1"/>
</dbReference>
<keyword evidence="4 6" id="KW-1133">Transmembrane helix</keyword>
<evidence type="ECO:0000256" key="3">
    <source>
        <dbReference type="ARBA" id="ARBA00022692"/>
    </source>
</evidence>
<dbReference type="InterPro" id="IPR031553">
    <property type="entry name" value="tRNA-synt_2_TM"/>
</dbReference>
<comment type="subcellular location">
    <subcellularLocation>
        <location evidence="1">Cell membrane</location>
        <topology evidence="1">Multi-pass membrane protein</topology>
    </subcellularLocation>
</comment>